<feature type="domain" description="Alpha-N-acetylglucosaminidase C-terminal" evidence="5">
    <location>
        <begin position="576"/>
        <end position="845"/>
    </location>
</feature>
<dbReference type="AlphaFoldDB" id="A0A8H6QKQ0"/>
<dbReference type="Gene3D" id="3.20.20.80">
    <property type="entry name" value="Glycosidases"/>
    <property type="match status" value="1"/>
</dbReference>
<proteinExistence type="predicted"/>
<evidence type="ECO:0000259" key="5">
    <source>
        <dbReference type="Pfam" id="PF12972"/>
    </source>
</evidence>
<dbReference type="InterPro" id="IPR007781">
    <property type="entry name" value="NAGLU"/>
</dbReference>
<dbReference type="Gene3D" id="3.30.379.10">
    <property type="entry name" value="Chitobiase/beta-hexosaminidase domain 2-like"/>
    <property type="match status" value="1"/>
</dbReference>
<reference evidence="6" key="1">
    <citation type="submission" date="2020-06" db="EMBL/GenBank/DDBJ databases">
        <title>Draft genome sequences of strains closely related to Aspergillus parafelis and Aspergillus hiratsukae.</title>
        <authorList>
            <person name="Dos Santos R.A.C."/>
            <person name="Rivero-Menendez O."/>
            <person name="Steenwyk J.L."/>
            <person name="Mead M.E."/>
            <person name="Goldman G.H."/>
            <person name="Alastruey-Izquierdo A."/>
            <person name="Rokas A."/>
        </authorList>
    </citation>
    <scope>NUCLEOTIDE SEQUENCE</scope>
    <source>
        <strain evidence="6">CNM-CM7691</strain>
    </source>
</reference>
<evidence type="ECO:0000259" key="3">
    <source>
        <dbReference type="Pfam" id="PF05089"/>
    </source>
</evidence>
<dbReference type="Gene3D" id="1.20.120.670">
    <property type="entry name" value="N-acetyl-b-d-glucoasminidase"/>
    <property type="match status" value="1"/>
</dbReference>
<keyword evidence="7" id="KW-1185">Reference proteome</keyword>
<dbReference type="PANTHER" id="PTHR12872:SF1">
    <property type="entry name" value="ALPHA-N-ACETYLGLUCOSAMINIDASE"/>
    <property type="match status" value="1"/>
</dbReference>
<name>A0A8H6QKQ0_9EURO</name>
<keyword evidence="2" id="KW-0812">Transmembrane</keyword>
<organism evidence="6 7">
    <name type="scientific">Aspergillus felis</name>
    <dbReference type="NCBI Taxonomy" id="1287682"/>
    <lineage>
        <taxon>Eukaryota</taxon>
        <taxon>Fungi</taxon>
        <taxon>Dikarya</taxon>
        <taxon>Ascomycota</taxon>
        <taxon>Pezizomycotina</taxon>
        <taxon>Eurotiomycetes</taxon>
        <taxon>Eurotiomycetidae</taxon>
        <taxon>Eurotiales</taxon>
        <taxon>Aspergillaceae</taxon>
        <taxon>Aspergillus</taxon>
        <taxon>Aspergillus subgen. Fumigati</taxon>
    </lineage>
</organism>
<feature type="domain" description="Alpha-N-acetylglucosaminidase tim-barrel" evidence="3">
    <location>
        <begin position="231"/>
        <end position="567"/>
    </location>
</feature>
<dbReference type="InterPro" id="IPR024732">
    <property type="entry name" value="NAGLU_C"/>
</dbReference>
<keyword evidence="2" id="KW-0472">Membrane</keyword>
<gene>
    <name evidence="6" type="ORF">CNMCM7691_003474</name>
</gene>
<feature type="domain" description="Alpha-N-acetylglucosaminidase N-terminal" evidence="4">
    <location>
        <begin position="133"/>
        <end position="216"/>
    </location>
</feature>
<accession>A0A8H6QKQ0</accession>
<dbReference type="InterPro" id="IPR024733">
    <property type="entry name" value="NAGLU_tim-barrel"/>
</dbReference>
<evidence type="ECO:0008006" key="8">
    <source>
        <dbReference type="Google" id="ProtNLM"/>
    </source>
</evidence>
<evidence type="ECO:0000256" key="1">
    <source>
        <dbReference type="ARBA" id="ARBA00022801"/>
    </source>
</evidence>
<comment type="caution">
    <text evidence="6">The sequence shown here is derived from an EMBL/GenBank/DDBJ whole genome shotgun (WGS) entry which is preliminary data.</text>
</comment>
<sequence>MDSKTTIIVKAVVIPLGFVVLILTITAIFVLKCRRDRKKDERENLHYSFAPYEQWQTPHQPDNQQWQAAHHSHNQWPMHQYPTASAQMEKPLVGCHPFGLAEGSIRTPGAMVWVKALLLGLCASITFAQSLDGIYDLVRRRMPKHVDSFRFSLVDFNSTSNDQFIVSTAANGTFLVQGNSLSALSYGLHRYLADVALVDIYWFVGSQLHLAPTPLPCLSTPLTGSSTVERRYHFNTVTFSYTTAFWSWEDWELQLDWMALRGINLPLAWVGQEKILVEVFREIGLTDAEISSFLSGPAFQAWNRFGNIQGSWGGDLPYSWIDSQFELQKKIVRRMIELGMTPVLPAFTGFVPRAISRVLPNATVVNGSQWSGFDERYTNDTFLEPFDPSFTRLQRSFIQKQQAAYGNITHIYTLDQYNENDPYSGDLDYLHNVTHNTWLSLKSADPNAVWLMQGWLFYSNSHFWTDERVKAYLSGVEEDQDMLLLDLFSESQPQWQRTQSYYGKPWIWCQLHDYGGNMGLYGQVMNVTVNATQALAASDSLVGFGLTMEGQEGNEIMYDLLLDQAWSRQPIGTDRYFRDWVKTRYSPGGRNVAVLEDLYQAWDILRKTAYNNTRLTSTAVSKSIFELQPSMSGLLNRTGHHPTTINYDPFSLVQAWQLMNSAASKDCSLWSQPAFLYDMVDITRQVIANAFIPMYTNLVSTYHGGASVSKEGSNLIQLLRDLDSVLSTNENFRLSTWIQSARSWARNDTEADFYEYNARNQITLWGPKGEINDYASKQWGGLVSSYYIPRWQRFLHYLENTQASKYNATEIEAQLLAFELKWQEGTSKSTRAESRDLRSVLAKVSRKWPSVFGDQNSP</sequence>
<keyword evidence="2" id="KW-1133">Transmembrane helix</keyword>
<dbReference type="Pfam" id="PF12972">
    <property type="entry name" value="NAGLU_C"/>
    <property type="match status" value="1"/>
</dbReference>
<dbReference type="Pfam" id="PF05089">
    <property type="entry name" value="NAGLU"/>
    <property type="match status" value="1"/>
</dbReference>
<dbReference type="PANTHER" id="PTHR12872">
    <property type="entry name" value="ALPHA-N-ACETYLGLUCOSAMINIDASE"/>
    <property type="match status" value="1"/>
</dbReference>
<dbReference type="InterPro" id="IPR024240">
    <property type="entry name" value="NAGLU_N"/>
</dbReference>
<evidence type="ECO:0000256" key="2">
    <source>
        <dbReference type="SAM" id="Phobius"/>
    </source>
</evidence>
<evidence type="ECO:0000259" key="4">
    <source>
        <dbReference type="Pfam" id="PF12971"/>
    </source>
</evidence>
<dbReference type="InterPro" id="IPR029018">
    <property type="entry name" value="Hex-like_dom2"/>
</dbReference>
<dbReference type="EMBL" id="JACBAG010001927">
    <property type="protein sequence ID" value="KAF7174788.1"/>
    <property type="molecule type" value="Genomic_DNA"/>
</dbReference>
<dbReference type="GO" id="GO:0016787">
    <property type="term" value="F:hydrolase activity"/>
    <property type="evidence" value="ECO:0007669"/>
    <property type="project" value="UniProtKB-KW"/>
</dbReference>
<evidence type="ECO:0000313" key="7">
    <source>
        <dbReference type="Proteomes" id="UP000641853"/>
    </source>
</evidence>
<dbReference type="Pfam" id="PF12971">
    <property type="entry name" value="NAGLU_N"/>
    <property type="match status" value="1"/>
</dbReference>
<dbReference type="Proteomes" id="UP000641853">
    <property type="component" value="Unassembled WGS sequence"/>
</dbReference>
<evidence type="ECO:0000313" key="6">
    <source>
        <dbReference type="EMBL" id="KAF7174788.1"/>
    </source>
</evidence>
<protein>
    <recommendedName>
        <fullName evidence="8">Alpha-N-acetylglucosaminidase</fullName>
    </recommendedName>
</protein>
<keyword evidence="1" id="KW-0378">Hydrolase</keyword>
<feature type="transmembrane region" description="Helical" evidence="2">
    <location>
        <begin position="12"/>
        <end position="31"/>
    </location>
</feature>